<keyword evidence="2" id="KW-0186">Copper</keyword>
<evidence type="ECO:0000256" key="2">
    <source>
        <dbReference type="ARBA" id="ARBA00023008"/>
    </source>
</evidence>
<keyword evidence="1" id="KW-0479">Metal-binding</keyword>
<name>A0A917QDB2_9HYPH</name>
<protein>
    <submittedName>
        <fullName evidence="4">Tyrosinase</fullName>
    </submittedName>
</protein>
<dbReference type="InterPro" id="IPR008922">
    <property type="entry name" value="Di-copper_centre_dom_sf"/>
</dbReference>
<dbReference type="Pfam" id="PF00264">
    <property type="entry name" value="Tyrosinase"/>
    <property type="match status" value="1"/>
</dbReference>
<sequence length="498" mass="52887">MLMIDRRQFVVGAGTLVAAPFVMRRAALGQTPLIRRDVMAMSADDPFFSDYADAVAAMHELQTSSPSDGRNWRAQALIHLNHCPHSGAPPYPDVAMDFVHWHRWYIRYYEEICGVLIGKSDFALPYWNWQAEIGQVPNPFYDVDRLNVVFWNDPSDAQSDNWGPEEVVTTGVRALAEGSGVQQGPRGGAFTDQNINSILAQTDFTNFTHLLETSPHNNAHVIVGGSQGHMGDGMSPLDPIFWLHHCNVDRLAAQWQAAGNTMPPLDYDFSGQFVNGEGQPAPASSATALDISALGYAYETPTGIITGPASSAVAMSLFAAPATGSQPLGAAAGGFRAAANQTTAVSVDTRGLGQALFSPRSFRLLGASGEPRIGTEPGRILARLTGVTVPAEARGLVVNVFVNLPEAGPETPVTDPHFAGSFGFFMAGVMDHSGHGGTGGGMAGGSTYPVDITDAVLSLARLGRLTDDALTLQVVPIPTSGQTADSGFSFEGVEIFRT</sequence>
<dbReference type="PROSITE" id="PS00498">
    <property type="entry name" value="TYROSINASE_2"/>
    <property type="match status" value="1"/>
</dbReference>
<evidence type="ECO:0000256" key="1">
    <source>
        <dbReference type="ARBA" id="ARBA00022723"/>
    </source>
</evidence>
<reference evidence="4 5" key="1">
    <citation type="journal article" date="2014" name="Int. J. Syst. Evol. Microbiol.">
        <title>Complete genome sequence of Corynebacterium casei LMG S-19264T (=DSM 44701T), isolated from a smear-ripened cheese.</title>
        <authorList>
            <consortium name="US DOE Joint Genome Institute (JGI-PGF)"/>
            <person name="Walter F."/>
            <person name="Albersmeier A."/>
            <person name="Kalinowski J."/>
            <person name="Ruckert C."/>
        </authorList>
    </citation>
    <scope>NUCLEOTIDE SEQUENCE [LARGE SCALE GENOMIC DNA]</scope>
    <source>
        <strain evidence="4 5">CGMCC 1.9161</strain>
    </source>
</reference>
<dbReference type="InterPro" id="IPR002227">
    <property type="entry name" value="Tyrosinase_Cu-bd"/>
</dbReference>
<dbReference type="Gene3D" id="1.10.1280.10">
    <property type="entry name" value="Di-copper center containing domain from catechol oxidase"/>
    <property type="match status" value="1"/>
</dbReference>
<dbReference type="PRINTS" id="PR00092">
    <property type="entry name" value="TYROSINASE"/>
</dbReference>
<proteinExistence type="predicted"/>
<evidence type="ECO:0000313" key="5">
    <source>
        <dbReference type="Proteomes" id="UP000600449"/>
    </source>
</evidence>
<dbReference type="GO" id="GO:0046872">
    <property type="term" value="F:metal ion binding"/>
    <property type="evidence" value="ECO:0007669"/>
    <property type="project" value="UniProtKB-KW"/>
</dbReference>
<gene>
    <name evidence="4" type="ORF">GCM10011322_34880</name>
</gene>
<dbReference type="RefSeq" id="WP_188914540.1">
    <property type="nucleotide sequence ID" value="NZ_BMMF01000011.1"/>
</dbReference>
<keyword evidence="5" id="KW-1185">Reference proteome</keyword>
<dbReference type="GO" id="GO:0016491">
    <property type="term" value="F:oxidoreductase activity"/>
    <property type="evidence" value="ECO:0007669"/>
    <property type="project" value="InterPro"/>
</dbReference>
<evidence type="ECO:0000313" key="4">
    <source>
        <dbReference type="EMBL" id="GGK44745.1"/>
    </source>
</evidence>
<dbReference type="AlphaFoldDB" id="A0A917QDB2"/>
<feature type="domain" description="Tyrosinase copper-binding" evidence="3">
    <location>
        <begin position="238"/>
        <end position="249"/>
    </location>
</feature>
<evidence type="ECO:0000259" key="3">
    <source>
        <dbReference type="PROSITE" id="PS00498"/>
    </source>
</evidence>
<comment type="caution">
    <text evidence="4">The sequence shown here is derived from an EMBL/GenBank/DDBJ whole genome shotgun (WGS) entry which is preliminary data.</text>
</comment>
<dbReference type="PANTHER" id="PTHR11474">
    <property type="entry name" value="TYROSINASE FAMILY MEMBER"/>
    <property type="match status" value="1"/>
</dbReference>
<dbReference type="SUPFAM" id="SSF48056">
    <property type="entry name" value="Di-copper centre-containing domain"/>
    <property type="match status" value="1"/>
</dbReference>
<dbReference type="Proteomes" id="UP000600449">
    <property type="component" value="Unassembled WGS sequence"/>
</dbReference>
<dbReference type="InterPro" id="IPR050316">
    <property type="entry name" value="Tyrosinase/Hemocyanin"/>
</dbReference>
<organism evidence="4 5">
    <name type="scientific">Salinarimonas ramus</name>
    <dbReference type="NCBI Taxonomy" id="690164"/>
    <lineage>
        <taxon>Bacteria</taxon>
        <taxon>Pseudomonadati</taxon>
        <taxon>Pseudomonadota</taxon>
        <taxon>Alphaproteobacteria</taxon>
        <taxon>Hyphomicrobiales</taxon>
        <taxon>Salinarimonadaceae</taxon>
        <taxon>Salinarimonas</taxon>
    </lineage>
</organism>
<dbReference type="PANTHER" id="PTHR11474:SF76">
    <property type="entry name" value="SHKT DOMAIN-CONTAINING PROTEIN"/>
    <property type="match status" value="1"/>
</dbReference>
<accession>A0A917QDB2</accession>
<dbReference type="Pfam" id="PF25271">
    <property type="entry name" value="DUF7868"/>
    <property type="match status" value="1"/>
</dbReference>
<dbReference type="EMBL" id="BMMF01000011">
    <property type="protein sequence ID" value="GGK44745.1"/>
    <property type="molecule type" value="Genomic_DNA"/>
</dbReference>
<dbReference type="InterPro" id="IPR057190">
    <property type="entry name" value="DUF7868"/>
</dbReference>